<organism evidence="1 2">
    <name type="scientific">Micromonospora andamanensis</name>
    <dbReference type="NCBI Taxonomy" id="1287068"/>
    <lineage>
        <taxon>Bacteria</taxon>
        <taxon>Bacillati</taxon>
        <taxon>Actinomycetota</taxon>
        <taxon>Actinomycetes</taxon>
        <taxon>Micromonosporales</taxon>
        <taxon>Micromonosporaceae</taxon>
        <taxon>Micromonospora</taxon>
    </lineage>
</organism>
<gene>
    <name evidence="1" type="ORF">Van01_30210</name>
</gene>
<dbReference type="Proteomes" id="UP000647017">
    <property type="component" value="Unassembled WGS sequence"/>
</dbReference>
<accession>A0ABQ4HVZ9</accession>
<reference evidence="1 2" key="1">
    <citation type="submission" date="2021-01" db="EMBL/GenBank/DDBJ databases">
        <title>Whole genome shotgun sequence of Verrucosispora andamanensis NBRC 109075.</title>
        <authorList>
            <person name="Komaki H."/>
            <person name="Tamura T."/>
        </authorList>
    </citation>
    <scope>NUCLEOTIDE SEQUENCE [LARGE SCALE GENOMIC DNA]</scope>
    <source>
        <strain evidence="1 2">NBRC 109075</strain>
    </source>
</reference>
<sequence length="74" mass="7813">MRIRPGLSPKLVTSVSEAAYAGLNVGTTRPAATSDTAKPSSNFLLIFTDDSFERLFQAGFGLRVVLAGTPNSPQ</sequence>
<evidence type="ECO:0000313" key="1">
    <source>
        <dbReference type="EMBL" id="GIJ09807.1"/>
    </source>
</evidence>
<comment type="caution">
    <text evidence="1">The sequence shown here is derived from an EMBL/GenBank/DDBJ whole genome shotgun (WGS) entry which is preliminary data.</text>
</comment>
<proteinExistence type="predicted"/>
<protein>
    <submittedName>
        <fullName evidence="1">Uncharacterized protein</fullName>
    </submittedName>
</protein>
<keyword evidence="2" id="KW-1185">Reference proteome</keyword>
<evidence type="ECO:0000313" key="2">
    <source>
        <dbReference type="Proteomes" id="UP000647017"/>
    </source>
</evidence>
<name>A0ABQ4HVZ9_9ACTN</name>
<dbReference type="EMBL" id="BOOZ01000015">
    <property type="protein sequence ID" value="GIJ09807.1"/>
    <property type="molecule type" value="Genomic_DNA"/>
</dbReference>